<dbReference type="OrthoDB" id="5348404at2759"/>
<dbReference type="EMBL" id="CACTIH010009774">
    <property type="protein sequence ID" value="CAA3032998.1"/>
    <property type="molecule type" value="Genomic_DNA"/>
</dbReference>
<reference evidence="1 2" key="1">
    <citation type="submission" date="2019-12" db="EMBL/GenBank/DDBJ databases">
        <authorList>
            <person name="Alioto T."/>
            <person name="Alioto T."/>
            <person name="Gomez Garrido J."/>
        </authorList>
    </citation>
    <scope>NUCLEOTIDE SEQUENCE [LARGE SCALE GENOMIC DNA]</scope>
</reference>
<evidence type="ECO:0000313" key="1">
    <source>
        <dbReference type="EMBL" id="CAA3032998.1"/>
    </source>
</evidence>
<keyword evidence="2" id="KW-1185">Reference proteome</keyword>
<sequence length="112" mass="12488">MNLIQRVKCLRFSESGVSMLPLGGSNAQNCEIPTKSGKSEMQLENDASKSFHADEKLNVAYMNYQSRSIKYKRQTDVITEVDEDLEGSNILTLVGSGDVREIDSEVKGKKRT</sequence>
<dbReference type="Proteomes" id="UP000594638">
    <property type="component" value="Unassembled WGS sequence"/>
</dbReference>
<gene>
    <name evidence="1" type="ORF">OLEA9_A101791</name>
</gene>
<dbReference type="AlphaFoldDB" id="A0A8S0VJB3"/>
<name>A0A8S0VJB3_OLEEU</name>
<dbReference type="Gramene" id="OE9A101791T1">
    <property type="protein sequence ID" value="OE9A101791C1"/>
    <property type="gene ID" value="OE9A101791"/>
</dbReference>
<protein>
    <submittedName>
        <fullName evidence="1">Uncharacterized protein</fullName>
    </submittedName>
</protein>
<accession>A0A8S0VJB3</accession>
<organism evidence="1 2">
    <name type="scientific">Olea europaea subsp. europaea</name>
    <dbReference type="NCBI Taxonomy" id="158383"/>
    <lineage>
        <taxon>Eukaryota</taxon>
        <taxon>Viridiplantae</taxon>
        <taxon>Streptophyta</taxon>
        <taxon>Embryophyta</taxon>
        <taxon>Tracheophyta</taxon>
        <taxon>Spermatophyta</taxon>
        <taxon>Magnoliopsida</taxon>
        <taxon>eudicotyledons</taxon>
        <taxon>Gunneridae</taxon>
        <taxon>Pentapetalae</taxon>
        <taxon>asterids</taxon>
        <taxon>lamiids</taxon>
        <taxon>Lamiales</taxon>
        <taxon>Oleaceae</taxon>
        <taxon>Oleeae</taxon>
        <taxon>Olea</taxon>
    </lineage>
</organism>
<comment type="caution">
    <text evidence="1">The sequence shown here is derived from an EMBL/GenBank/DDBJ whole genome shotgun (WGS) entry which is preliminary data.</text>
</comment>
<proteinExistence type="predicted"/>
<evidence type="ECO:0000313" key="2">
    <source>
        <dbReference type="Proteomes" id="UP000594638"/>
    </source>
</evidence>